<dbReference type="PROSITE" id="PS51886">
    <property type="entry name" value="TLDC"/>
    <property type="match status" value="1"/>
</dbReference>
<protein>
    <recommendedName>
        <fullName evidence="1">TLDc domain-containing protein</fullName>
    </recommendedName>
</protein>
<name>A0A1Y1WW86_9FUNG</name>
<dbReference type="STRING" id="1754192.A0A1Y1WW86"/>
<evidence type="ECO:0000313" key="3">
    <source>
        <dbReference type="Proteomes" id="UP000193944"/>
    </source>
</evidence>
<comment type="caution">
    <text evidence="2">The sequence shown here is derived from an EMBL/GenBank/DDBJ whole genome shotgun (WGS) entry which is preliminary data.</text>
</comment>
<dbReference type="Proteomes" id="UP000193944">
    <property type="component" value="Unassembled WGS sequence"/>
</dbReference>
<feature type="domain" description="TLDc" evidence="1">
    <location>
        <begin position="171"/>
        <end position="339"/>
    </location>
</feature>
<dbReference type="EMBL" id="MCFG01000239">
    <property type="protein sequence ID" value="ORX77665.1"/>
    <property type="molecule type" value="Genomic_DNA"/>
</dbReference>
<gene>
    <name evidence="2" type="ORF">BCR32DRAFT_247760</name>
</gene>
<evidence type="ECO:0000313" key="2">
    <source>
        <dbReference type="EMBL" id="ORX77665.1"/>
    </source>
</evidence>
<keyword evidence="3" id="KW-1185">Reference proteome</keyword>
<evidence type="ECO:0000259" key="1">
    <source>
        <dbReference type="PROSITE" id="PS51886"/>
    </source>
</evidence>
<accession>A0A1Y1WW86</accession>
<reference evidence="2 3" key="2">
    <citation type="submission" date="2016-08" db="EMBL/GenBank/DDBJ databases">
        <title>Pervasive Adenine N6-methylation of Active Genes in Fungi.</title>
        <authorList>
            <consortium name="DOE Joint Genome Institute"/>
            <person name="Mondo S.J."/>
            <person name="Dannebaum R.O."/>
            <person name="Kuo R.C."/>
            <person name="Labutti K."/>
            <person name="Haridas S."/>
            <person name="Kuo A."/>
            <person name="Salamov A."/>
            <person name="Ahrendt S.R."/>
            <person name="Lipzen A."/>
            <person name="Sullivan W."/>
            <person name="Andreopoulos W.B."/>
            <person name="Clum A."/>
            <person name="Lindquist E."/>
            <person name="Daum C."/>
            <person name="Ramamoorthy G.K."/>
            <person name="Gryganskyi A."/>
            <person name="Culley D."/>
            <person name="Magnuson J.K."/>
            <person name="James T.Y."/>
            <person name="O'Malley M.A."/>
            <person name="Stajich J.E."/>
            <person name="Spatafora J.W."/>
            <person name="Visel A."/>
            <person name="Grigoriev I.V."/>
        </authorList>
    </citation>
    <scope>NUCLEOTIDE SEQUENCE [LARGE SCALE GENOMIC DNA]</scope>
    <source>
        <strain evidence="2 3">S4</strain>
    </source>
</reference>
<dbReference type="OrthoDB" id="298084at2759"/>
<dbReference type="Pfam" id="PF07534">
    <property type="entry name" value="TLD"/>
    <property type="match status" value="1"/>
</dbReference>
<dbReference type="AlphaFoldDB" id="A0A1Y1WW86"/>
<organism evidence="2 3">
    <name type="scientific">Anaeromyces robustus</name>
    <dbReference type="NCBI Taxonomy" id="1754192"/>
    <lineage>
        <taxon>Eukaryota</taxon>
        <taxon>Fungi</taxon>
        <taxon>Fungi incertae sedis</taxon>
        <taxon>Chytridiomycota</taxon>
        <taxon>Chytridiomycota incertae sedis</taxon>
        <taxon>Neocallimastigomycetes</taxon>
        <taxon>Neocallimastigales</taxon>
        <taxon>Neocallimastigaceae</taxon>
        <taxon>Anaeromyces</taxon>
    </lineage>
</organism>
<dbReference type="InterPro" id="IPR006571">
    <property type="entry name" value="TLDc_dom"/>
</dbReference>
<reference evidence="2 3" key="1">
    <citation type="submission" date="2016-08" db="EMBL/GenBank/DDBJ databases">
        <title>A Parts List for Fungal Cellulosomes Revealed by Comparative Genomics.</title>
        <authorList>
            <consortium name="DOE Joint Genome Institute"/>
            <person name="Haitjema C.H."/>
            <person name="Gilmore S.P."/>
            <person name="Henske J.K."/>
            <person name="Solomon K.V."/>
            <person name="De Groot R."/>
            <person name="Kuo A."/>
            <person name="Mondo S.J."/>
            <person name="Salamov A.A."/>
            <person name="Labutti K."/>
            <person name="Zhao Z."/>
            <person name="Chiniquy J."/>
            <person name="Barry K."/>
            <person name="Brewer H.M."/>
            <person name="Purvine S.O."/>
            <person name="Wright A.T."/>
            <person name="Boxma B."/>
            <person name="Van Alen T."/>
            <person name="Hackstein J.H."/>
            <person name="Baker S.E."/>
            <person name="Grigoriev I.V."/>
            <person name="O'Malley M.A."/>
        </authorList>
    </citation>
    <scope>NUCLEOTIDE SEQUENCE [LARGE SCALE GENOMIC DNA]</scope>
    <source>
        <strain evidence="2 3">S4</strain>
    </source>
</reference>
<sequence length="341" mass="40148">MESKDNQNTSNYEVINEEKTILEYLFDKYEIIIQLQKKSKEYFISLMAKKEKKIVNYTYETRMKYEDFEEFDIVLLKLYDNIEKIYYFITDCLKEEKIIISDIGYSELSLLITSKFLGFSEPLSLELNLEKRDCNIDDTIKMLCEKVNELEKENRLIKFQLNNKIFENENDIVFLKNKLLTIPDFYNKKISFNLIYRLSNNGSSGSSFFNKCCNIPNNIILVKTTENERFGGFTQNAWTCNNSYKKDDNAFCFSLTNKKFYDIKKGFDAIFDGNSKSGISFCNFLYIGNTNNTLLSGYCFGRNDNSSDSSNYTGECLKYEINNFKRNFSVNELEFYEIVLE</sequence>
<proteinExistence type="predicted"/>